<dbReference type="GO" id="GO:0044718">
    <property type="term" value="P:siderophore transmembrane transport"/>
    <property type="evidence" value="ECO:0007669"/>
    <property type="project" value="TreeGrafter"/>
</dbReference>
<dbReference type="Gene3D" id="2.40.170.20">
    <property type="entry name" value="TonB-dependent receptor, beta-barrel domain"/>
    <property type="match status" value="1"/>
</dbReference>
<name>A0A7K3WPQ4_9FLAO</name>
<dbReference type="Gene3D" id="2.170.130.10">
    <property type="entry name" value="TonB-dependent receptor, plug domain"/>
    <property type="match status" value="1"/>
</dbReference>
<keyword evidence="5" id="KW-0732">Signal</keyword>
<evidence type="ECO:0000256" key="1">
    <source>
        <dbReference type="ARBA" id="ARBA00004571"/>
    </source>
</evidence>
<dbReference type="PANTHER" id="PTHR30069">
    <property type="entry name" value="TONB-DEPENDENT OUTER MEMBRANE RECEPTOR"/>
    <property type="match status" value="1"/>
</dbReference>
<evidence type="ECO:0000256" key="4">
    <source>
        <dbReference type="ARBA" id="ARBA00022692"/>
    </source>
</evidence>
<dbReference type="Pfam" id="PF13715">
    <property type="entry name" value="CarbopepD_reg_2"/>
    <property type="match status" value="1"/>
</dbReference>
<dbReference type="AlphaFoldDB" id="A0A7K3WPQ4"/>
<comment type="caution">
    <text evidence="13">The sequence shown here is derived from an EMBL/GenBank/DDBJ whole genome shotgun (WGS) entry which is preliminary data.</text>
</comment>
<dbReference type="SUPFAM" id="SSF49464">
    <property type="entry name" value="Carboxypeptidase regulatory domain-like"/>
    <property type="match status" value="1"/>
</dbReference>
<evidence type="ECO:0000256" key="2">
    <source>
        <dbReference type="ARBA" id="ARBA00022448"/>
    </source>
</evidence>
<evidence type="ECO:0000256" key="3">
    <source>
        <dbReference type="ARBA" id="ARBA00022452"/>
    </source>
</evidence>
<dbReference type="SUPFAM" id="SSF56935">
    <property type="entry name" value="Porins"/>
    <property type="match status" value="1"/>
</dbReference>
<evidence type="ECO:0000313" key="14">
    <source>
        <dbReference type="Proteomes" id="UP000486602"/>
    </source>
</evidence>
<dbReference type="EMBL" id="JAAGVY010000013">
    <property type="protein sequence ID" value="NEN23639.1"/>
    <property type="molecule type" value="Genomic_DNA"/>
</dbReference>
<keyword evidence="7 10" id="KW-0472">Membrane</keyword>
<comment type="similarity">
    <text evidence="10">Belongs to the TonB-dependent receptor family.</text>
</comment>
<evidence type="ECO:0000256" key="8">
    <source>
        <dbReference type="ARBA" id="ARBA00023170"/>
    </source>
</evidence>
<evidence type="ECO:0000256" key="7">
    <source>
        <dbReference type="ARBA" id="ARBA00023136"/>
    </source>
</evidence>
<feature type="domain" description="TonB-dependent receptor plug" evidence="12">
    <location>
        <begin position="110"/>
        <end position="216"/>
    </location>
</feature>
<dbReference type="PANTHER" id="PTHR30069:SF29">
    <property type="entry name" value="HEMOGLOBIN AND HEMOGLOBIN-HAPTOGLOBIN-BINDING PROTEIN 1-RELATED"/>
    <property type="match status" value="1"/>
</dbReference>
<evidence type="ECO:0000259" key="12">
    <source>
        <dbReference type="Pfam" id="PF07715"/>
    </source>
</evidence>
<evidence type="ECO:0000259" key="11">
    <source>
        <dbReference type="Pfam" id="PF00593"/>
    </source>
</evidence>
<keyword evidence="8 13" id="KW-0675">Receptor</keyword>
<accession>A0A7K3WPQ4</accession>
<evidence type="ECO:0000256" key="9">
    <source>
        <dbReference type="ARBA" id="ARBA00023237"/>
    </source>
</evidence>
<evidence type="ECO:0000256" key="10">
    <source>
        <dbReference type="RuleBase" id="RU003357"/>
    </source>
</evidence>
<organism evidence="13 14">
    <name type="scientific">Cryomorpha ignava</name>
    <dbReference type="NCBI Taxonomy" id="101383"/>
    <lineage>
        <taxon>Bacteria</taxon>
        <taxon>Pseudomonadati</taxon>
        <taxon>Bacteroidota</taxon>
        <taxon>Flavobacteriia</taxon>
        <taxon>Flavobacteriales</taxon>
        <taxon>Cryomorphaceae</taxon>
        <taxon>Cryomorpha</taxon>
    </lineage>
</organism>
<dbReference type="GO" id="GO:0009279">
    <property type="term" value="C:cell outer membrane"/>
    <property type="evidence" value="ECO:0007669"/>
    <property type="project" value="UniProtKB-SubCell"/>
</dbReference>
<evidence type="ECO:0000313" key="13">
    <source>
        <dbReference type="EMBL" id="NEN23639.1"/>
    </source>
</evidence>
<keyword evidence="14" id="KW-1185">Reference proteome</keyword>
<keyword evidence="2" id="KW-0813">Transport</keyword>
<dbReference type="Gene3D" id="2.60.40.1120">
    <property type="entry name" value="Carboxypeptidase-like, regulatory domain"/>
    <property type="match status" value="1"/>
</dbReference>
<sequence>MFFFAQSSFAQGTIKGTVYDDNSGETLIGATVILKGTSTGITTDIDGNFSFQVNQNPPLILVINFLGYTPKEITVNSFSEKIKVNLGTDQVMMSEVEVVGSRISEKSKQAALTVESMDLIAIKEAPSGSFYESLGNLKGVDVTSASLGFKIVNTRGFNSTSPVRSLQLIDGVDNQSPGLNFSLGNFLGASDLDVLSVDVIAGASSAYFGPGAFNGVIDMRTKDPFLFPGLNVSLKAGERQMFEGAIRWADVIKNKEGIEKFGYKINLFYLTANDWEADNYNAVDDSPVTTENYSGYDAVNIYGDEVTTGGNNYTTNLDYPGLGRIYRSGYKEVDIADYDTRNTKANLGLYYKLKKDLILNYSLNYGNGTTIYQGDNRISLRDIQFLQNKIELKKENKYFLRFYSTHEDAGNSYDAVLTANIMSDIAKREGNYYKDYAAFYRLNRNQLYDQGMPNQTEFSDTRPNITDYIGDDGVINFDAFAAANVQWRQGIAGAQNEWANDNPGAMQDYNATIRRATEESALEGEYPFFKPGTQRFDSLFQDVTSRLFTDNGSRFYDKSALYHAQGEYIFDLDFGKIIVGANGRLYTPDSRGTIFRDTLTFTRERIMEIDPITSDTTFKTVKTDSTFTKITNWEFGVYAGYEKKFIDETLTFKATLRMDKNENFDAVFSPAVSLVYQLGENHILRGGVSSAVRNPTLADQYLYYDVGRATLIGNLSGFDSLATIESFNEARNTGANFAWNKLNYYSVDPIRPERVQTFEVGYRGTVSNKIYVDAGYYYSIYTDFIGYNIGLDIPYAPDNPLPGNFTVYRVAANAQEKVTTQGASIGVNYYFLKNYALTTNYSYNNLVSGDDDPIIPAFNTPKHKVNIGVNARDLTTDFGIFKLKNWGFGVNYKWIDGYLFEGSPQFTGYVPSYYLVDAAVSANFKKINTSVKLGASNLTDNRVYTVFGGPYIGRMAYISFVYEWLNR</sequence>
<dbReference type="Pfam" id="PF00593">
    <property type="entry name" value="TonB_dep_Rec_b-barrel"/>
    <property type="match status" value="1"/>
</dbReference>
<proteinExistence type="inferred from homology"/>
<feature type="domain" description="TonB-dependent receptor-like beta-barrel" evidence="11">
    <location>
        <begin position="451"/>
        <end position="938"/>
    </location>
</feature>
<dbReference type="InterPro" id="IPR000531">
    <property type="entry name" value="Beta-barrel_TonB"/>
</dbReference>
<reference evidence="13 14" key="1">
    <citation type="submission" date="2020-02" db="EMBL/GenBank/DDBJ databases">
        <title>Out from the shadows clarifying the taxonomy of the family Cryomorphaceae and related taxa by utilizing the GTDB taxonomic framework.</title>
        <authorList>
            <person name="Bowman J.P."/>
        </authorList>
    </citation>
    <scope>NUCLEOTIDE SEQUENCE [LARGE SCALE GENOMIC DNA]</scope>
    <source>
        <strain evidence="13 14">QSSC 1-22</strain>
    </source>
</reference>
<comment type="subcellular location">
    <subcellularLocation>
        <location evidence="1">Cell outer membrane</location>
        <topology evidence="1">Multi-pass membrane protein</topology>
    </subcellularLocation>
</comment>
<dbReference type="GO" id="GO:0015344">
    <property type="term" value="F:siderophore uptake transmembrane transporter activity"/>
    <property type="evidence" value="ECO:0007669"/>
    <property type="project" value="TreeGrafter"/>
</dbReference>
<evidence type="ECO:0000256" key="5">
    <source>
        <dbReference type="ARBA" id="ARBA00022729"/>
    </source>
</evidence>
<dbReference type="Pfam" id="PF07715">
    <property type="entry name" value="Plug"/>
    <property type="match status" value="1"/>
</dbReference>
<keyword evidence="9" id="KW-0998">Cell outer membrane</keyword>
<keyword evidence="6 10" id="KW-0798">TonB box</keyword>
<dbReference type="InterPro" id="IPR012910">
    <property type="entry name" value="Plug_dom"/>
</dbReference>
<protein>
    <submittedName>
        <fullName evidence="13">TonB-dependent receptor</fullName>
    </submittedName>
</protein>
<keyword evidence="3" id="KW-1134">Transmembrane beta strand</keyword>
<dbReference type="InterPro" id="IPR039426">
    <property type="entry name" value="TonB-dep_rcpt-like"/>
</dbReference>
<dbReference type="InterPro" id="IPR036942">
    <property type="entry name" value="Beta-barrel_TonB_sf"/>
</dbReference>
<gene>
    <name evidence="13" type="ORF">G3O08_09005</name>
</gene>
<evidence type="ECO:0000256" key="6">
    <source>
        <dbReference type="ARBA" id="ARBA00023077"/>
    </source>
</evidence>
<dbReference type="InterPro" id="IPR008969">
    <property type="entry name" value="CarboxyPept-like_regulatory"/>
</dbReference>
<keyword evidence="4" id="KW-0812">Transmembrane</keyword>
<dbReference type="InterPro" id="IPR037066">
    <property type="entry name" value="Plug_dom_sf"/>
</dbReference>
<dbReference type="Proteomes" id="UP000486602">
    <property type="component" value="Unassembled WGS sequence"/>
</dbReference>